<gene>
    <name evidence="1" type="ORF">V1477_002119</name>
</gene>
<evidence type="ECO:0000313" key="1">
    <source>
        <dbReference type="EMBL" id="KAL2750048.1"/>
    </source>
</evidence>
<accession>A0ABD2D0X3</accession>
<reference evidence="1 2" key="1">
    <citation type="journal article" date="2024" name="Ann. Entomol. Soc. Am.">
        <title>Genomic analyses of the southern and eastern yellowjacket wasps (Hymenoptera: Vespidae) reveal evolutionary signatures of social life.</title>
        <authorList>
            <person name="Catto M.A."/>
            <person name="Caine P.B."/>
            <person name="Orr S.E."/>
            <person name="Hunt B.G."/>
            <person name="Goodisman M.A.D."/>
        </authorList>
    </citation>
    <scope>NUCLEOTIDE SEQUENCE [LARGE SCALE GENOMIC DNA]</scope>
    <source>
        <strain evidence="1">232</strain>
        <tissue evidence="1">Head and thorax</tissue>
    </source>
</reference>
<dbReference type="Proteomes" id="UP001607303">
    <property type="component" value="Unassembled WGS sequence"/>
</dbReference>
<protein>
    <submittedName>
        <fullName evidence="1">Uncharacterized protein</fullName>
    </submittedName>
</protein>
<dbReference type="EMBL" id="JAYRBN010000026">
    <property type="protein sequence ID" value="KAL2750048.1"/>
    <property type="molecule type" value="Genomic_DNA"/>
</dbReference>
<evidence type="ECO:0000313" key="2">
    <source>
        <dbReference type="Proteomes" id="UP001607303"/>
    </source>
</evidence>
<keyword evidence="2" id="KW-1185">Reference proteome</keyword>
<proteinExistence type="predicted"/>
<sequence>MELNGNHRDTTRRPVDQPIQKRVEKEHEMQVSGVEVEVDMDVVVVVVVVVVVFSNRNNRSSLVFFVKEKLNAIMFALRSLSVIIELTLEVAGRKSYEVCFVYEEEEEEEKEKRGGRGGGRRETSYEWTEETRERLPNELWQNVIAISGSVNKTATISFKYNEFQGNLSKLWRNQILWIGTRKGYIQTPRIIPGDIGVHDLDSLGRVIWVIDTIRGWSQIFLINLKFTRKECTMLEGGRAAIWLLVSAQRAARHPKDSRTNPVAPV</sequence>
<name>A0ABD2D0X3_VESMC</name>
<organism evidence="1 2">
    <name type="scientific">Vespula maculifrons</name>
    <name type="common">Eastern yellow jacket</name>
    <name type="synonym">Wasp</name>
    <dbReference type="NCBI Taxonomy" id="7453"/>
    <lineage>
        <taxon>Eukaryota</taxon>
        <taxon>Metazoa</taxon>
        <taxon>Ecdysozoa</taxon>
        <taxon>Arthropoda</taxon>
        <taxon>Hexapoda</taxon>
        <taxon>Insecta</taxon>
        <taxon>Pterygota</taxon>
        <taxon>Neoptera</taxon>
        <taxon>Endopterygota</taxon>
        <taxon>Hymenoptera</taxon>
        <taxon>Apocrita</taxon>
        <taxon>Aculeata</taxon>
        <taxon>Vespoidea</taxon>
        <taxon>Vespidae</taxon>
        <taxon>Vespinae</taxon>
        <taxon>Vespula</taxon>
    </lineage>
</organism>
<dbReference type="AlphaFoldDB" id="A0ABD2D0X3"/>
<comment type="caution">
    <text evidence="1">The sequence shown here is derived from an EMBL/GenBank/DDBJ whole genome shotgun (WGS) entry which is preliminary data.</text>
</comment>